<name>A0A1I1DYW8_9ACTN</name>
<dbReference type="RefSeq" id="WP_091119697.1">
    <property type="nucleotide sequence ID" value="NZ_FOLB01000001.1"/>
</dbReference>
<proteinExistence type="predicted"/>
<reference evidence="1 2" key="1">
    <citation type="submission" date="2016-10" db="EMBL/GenBank/DDBJ databases">
        <authorList>
            <person name="de Groot N.N."/>
        </authorList>
    </citation>
    <scope>NUCLEOTIDE SEQUENCE [LARGE SCALE GENOMIC DNA]</scope>
    <source>
        <strain evidence="1 2">CGMCC 1.7056</strain>
    </source>
</reference>
<evidence type="ECO:0000313" key="1">
    <source>
        <dbReference type="EMBL" id="SFB78188.1"/>
    </source>
</evidence>
<organism evidence="1 2">
    <name type="scientific">Nocardioides terrae</name>
    <dbReference type="NCBI Taxonomy" id="574651"/>
    <lineage>
        <taxon>Bacteria</taxon>
        <taxon>Bacillati</taxon>
        <taxon>Actinomycetota</taxon>
        <taxon>Actinomycetes</taxon>
        <taxon>Propionibacteriales</taxon>
        <taxon>Nocardioidaceae</taxon>
        <taxon>Nocardioides</taxon>
    </lineage>
</organism>
<keyword evidence="2" id="KW-1185">Reference proteome</keyword>
<accession>A0A1I1DYW8</accession>
<dbReference type="OrthoDB" id="3419943at2"/>
<dbReference type="AlphaFoldDB" id="A0A1I1DYW8"/>
<sequence>MARKPSEEEELAPDAHGLYDATWQDAEWMAMVERLVADGFVTWKEAAATLLGELNPPQVGTQIASSDAGTFGFKANHRSAFPDESLMSHVLEWFYAESGRCVHEVEGKKCGTRLDLQADHINGRENFSDKAAADTLDNLTLRCRRHNVAKRKSHILNANRTLLPAQQALMWILIEIQPRTKVDFGRLCRIYGMTMASVRFDEAWAMAIWREREGRYQIAALTDRYDLVIWPDNAITRRYTSVEPAPVGAQILAPDVHGDGILCFVASPDVGMANLRYYECDVAKIPFIYPLDSRPTTDIAIWPTAKGGVPMPPRGLQLHTWALRRPNQEIYWSAPGLQRRAPVPKTVNGLKVTGLGRRATVSDLSLTIPEGAVKEA</sequence>
<evidence type="ECO:0000313" key="2">
    <source>
        <dbReference type="Proteomes" id="UP000198832"/>
    </source>
</evidence>
<dbReference type="EMBL" id="FOLB01000001">
    <property type="protein sequence ID" value="SFB78188.1"/>
    <property type="molecule type" value="Genomic_DNA"/>
</dbReference>
<protein>
    <submittedName>
        <fullName evidence="1">Uncharacterized protein</fullName>
    </submittedName>
</protein>
<gene>
    <name evidence="1" type="ORF">SAMN04487968_101489</name>
</gene>
<dbReference type="Proteomes" id="UP000198832">
    <property type="component" value="Unassembled WGS sequence"/>
</dbReference>